<proteinExistence type="inferred from homology"/>
<dbReference type="Proteomes" id="UP001549047">
    <property type="component" value="Unassembled WGS sequence"/>
</dbReference>
<dbReference type="GO" id="GO:0051213">
    <property type="term" value="F:dioxygenase activity"/>
    <property type="evidence" value="ECO:0007669"/>
    <property type="project" value="UniProtKB-KW"/>
</dbReference>
<keyword evidence="8" id="KW-1185">Reference proteome</keyword>
<accession>A0ABV2IYZ7</accession>
<evidence type="ECO:0000256" key="5">
    <source>
        <dbReference type="ARBA" id="ARBA00023002"/>
    </source>
</evidence>
<evidence type="ECO:0000259" key="6">
    <source>
        <dbReference type="Pfam" id="PF02900"/>
    </source>
</evidence>
<evidence type="ECO:0000313" key="8">
    <source>
        <dbReference type="Proteomes" id="UP001549047"/>
    </source>
</evidence>
<keyword evidence="7" id="KW-0223">Dioxygenase</keyword>
<keyword evidence="5" id="KW-0560">Oxidoreductase</keyword>
<dbReference type="SUPFAM" id="SSF53213">
    <property type="entry name" value="LigB-like"/>
    <property type="match status" value="1"/>
</dbReference>
<evidence type="ECO:0000256" key="1">
    <source>
        <dbReference type="ARBA" id="ARBA00001947"/>
    </source>
</evidence>
<evidence type="ECO:0000256" key="4">
    <source>
        <dbReference type="ARBA" id="ARBA00022833"/>
    </source>
</evidence>
<dbReference type="CDD" id="cd07363">
    <property type="entry name" value="45_DOPA_Dioxygenase"/>
    <property type="match status" value="1"/>
</dbReference>
<evidence type="ECO:0000256" key="2">
    <source>
        <dbReference type="ARBA" id="ARBA00007581"/>
    </source>
</evidence>
<dbReference type="InterPro" id="IPR014436">
    <property type="entry name" value="Extradiol_dOase_DODA"/>
</dbReference>
<evidence type="ECO:0000313" key="7">
    <source>
        <dbReference type="EMBL" id="MET3612864.1"/>
    </source>
</evidence>
<dbReference type="RefSeq" id="WP_354555398.1">
    <property type="nucleotide sequence ID" value="NZ_JBEPMB010000001.1"/>
</dbReference>
<dbReference type="Gene3D" id="3.40.830.10">
    <property type="entry name" value="LigB-like"/>
    <property type="match status" value="1"/>
</dbReference>
<protein>
    <submittedName>
        <fullName evidence="7">Aromatic ring-opening dioxygenase catalytic subunit (LigB family)</fullName>
    </submittedName>
</protein>
<keyword evidence="3" id="KW-0479">Metal-binding</keyword>
<name>A0ABV2IYZ7_9HYPH</name>
<organism evidence="7 8">
    <name type="scientific">Rhizobium aquaticum</name>
    <dbReference type="NCBI Taxonomy" id="1549636"/>
    <lineage>
        <taxon>Bacteria</taxon>
        <taxon>Pseudomonadati</taxon>
        <taxon>Pseudomonadota</taxon>
        <taxon>Alphaproteobacteria</taxon>
        <taxon>Hyphomicrobiales</taxon>
        <taxon>Rhizobiaceae</taxon>
        <taxon>Rhizobium/Agrobacterium group</taxon>
        <taxon>Rhizobium</taxon>
    </lineage>
</organism>
<dbReference type="InterPro" id="IPR004183">
    <property type="entry name" value="Xdiol_dOase_suB"/>
</dbReference>
<reference evidence="7 8" key="1">
    <citation type="submission" date="2024-06" db="EMBL/GenBank/DDBJ databases">
        <title>Genomic Encyclopedia of Type Strains, Phase IV (KMG-IV): sequencing the most valuable type-strain genomes for metagenomic binning, comparative biology and taxonomic classification.</title>
        <authorList>
            <person name="Goeker M."/>
        </authorList>
    </citation>
    <scope>NUCLEOTIDE SEQUENCE [LARGE SCALE GENOMIC DNA]</scope>
    <source>
        <strain evidence="7 8">DSM 29780</strain>
    </source>
</reference>
<keyword evidence="4" id="KW-0862">Zinc</keyword>
<evidence type="ECO:0000256" key="3">
    <source>
        <dbReference type="ARBA" id="ARBA00022723"/>
    </source>
</evidence>
<sequence length="271" mass="29925">MSQKQPVYFIPHGGGPWHVMEGNTRFGNWADLRAFLESVQGELPEKPKAILVITAHWDDVGTVTVSTAEKPGMFYDYYGFPPHTYQIKYPAPGAPAIAEHVRKVLADAGIPTETDSERGYDHGTFVPLMVAFPDAEIPVIQMSIRQDLDPAFHIALGRALAPLRDEGILIVGSGLSYHNMRMFGSTEPGHVAQAKAFDGWLKETLETADTAERDTRLARWWDNPDARACHFPTPEHFLPVMVAAGAGGDEAGHQVFQGIVLEKPYSGYRWG</sequence>
<gene>
    <name evidence="7" type="ORF">ABID16_001169</name>
</gene>
<comment type="caution">
    <text evidence="7">The sequence shown here is derived from an EMBL/GenBank/DDBJ whole genome shotgun (WGS) entry which is preliminary data.</text>
</comment>
<comment type="cofactor">
    <cofactor evidence="1">
        <name>Zn(2+)</name>
        <dbReference type="ChEBI" id="CHEBI:29105"/>
    </cofactor>
</comment>
<dbReference type="Pfam" id="PF02900">
    <property type="entry name" value="LigB"/>
    <property type="match status" value="1"/>
</dbReference>
<dbReference type="EMBL" id="JBEPMB010000001">
    <property type="protein sequence ID" value="MET3612864.1"/>
    <property type="molecule type" value="Genomic_DNA"/>
</dbReference>
<dbReference type="PANTHER" id="PTHR30096">
    <property type="entry name" value="4,5-DOPA DIOXYGENASE EXTRADIOL-LIKE PROTEIN"/>
    <property type="match status" value="1"/>
</dbReference>
<comment type="similarity">
    <text evidence="2">Belongs to the DODA-type extradiol aromatic ring-opening dioxygenase family.</text>
</comment>
<dbReference type="PIRSF" id="PIRSF006157">
    <property type="entry name" value="Doxgns_DODA"/>
    <property type="match status" value="1"/>
</dbReference>
<feature type="domain" description="Extradiol ring-cleavage dioxygenase class III enzyme subunit B" evidence="6">
    <location>
        <begin position="7"/>
        <end position="254"/>
    </location>
</feature>
<dbReference type="PANTHER" id="PTHR30096:SF0">
    <property type="entry name" value="4,5-DOPA DIOXYGENASE EXTRADIOL-LIKE PROTEIN"/>
    <property type="match status" value="1"/>
</dbReference>